<dbReference type="InterPro" id="IPR036236">
    <property type="entry name" value="Znf_C2H2_sf"/>
</dbReference>
<keyword evidence="3" id="KW-0677">Repeat</keyword>
<feature type="compositionally biased region" description="Acidic residues" evidence="8">
    <location>
        <begin position="383"/>
        <end position="415"/>
    </location>
</feature>
<dbReference type="GO" id="GO:0008270">
    <property type="term" value="F:zinc ion binding"/>
    <property type="evidence" value="ECO:0007669"/>
    <property type="project" value="UniProtKB-KW"/>
</dbReference>
<dbReference type="GO" id="GO:0000981">
    <property type="term" value="F:DNA-binding transcription factor activity, RNA polymerase II-specific"/>
    <property type="evidence" value="ECO:0007669"/>
    <property type="project" value="TreeGrafter"/>
</dbReference>
<dbReference type="PROSITE" id="PS50157">
    <property type="entry name" value="ZINC_FINGER_C2H2_2"/>
    <property type="match status" value="2"/>
</dbReference>
<evidence type="ECO:0000256" key="8">
    <source>
        <dbReference type="SAM" id="MobiDB-lite"/>
    </source>
</evidence>
<protein>
    <recommendedName>
        <fullName evidence="9">C2H2-type domain-containing protein</fullName>
    </recommendedName>
</protein>
<organism evidence="10 11">
    <name type="scientific">Allomyces macrogynus (strain ATCC 38327)</name>
    <name type="common">Allomyces javanicus var. macrogynus</name>
    <dbReference type="NCBI Taxonomy" id="578462"/>
    <lineage>
        <taxon>Eukaryota</taxon>
        <taxon>Fungi</taxon>
        <taxon>Fungi incertae sedis</taxon>
        <taxon>Blastocladiomycota</taxon>
        <taxon>Blastocladiomycetes</taxon>
        <taxon>Blastocladiales</taxon>
        <taxon>Blastocladiaceae</taxon>
        <taxon>Allomyces</taxon>
    </lineage>
</organism>
<evidence type="ECO:0000259" key="9">
    <source>
        <dbReference type="PROSITE" id="PS50157"/>
    </source>
</evidence>
<comment type="subcellular location">
    <subcellularLocation>
        <location evidence="1">Nucleus</location>
    </subcellularLocation>
</comment>
<dbReference type="Proteomes" id="UP000054350">
    <property type="component" value="Unassembled WGS sequence"/>
</dbReference>
<reference evidence="11" key="2">
    <citation type="submission" date="2009-11" db="EMBL/GenBank/DDBJ databases">
        <title>The Genome Sequence of Allomyces macrogynus strain ATCC 38327.</title>
        <authorList>
            <consortium name="The Broad Institute Genome Sequencing Platform"/>
            <person name="Russ C."/>
            <person name="Cuomo C."/>
            <person name="Shea T."/>
            <person name="Young S.K."/>
            <person name="Zeng Q."/>
            <person name="Koehrsen M."/>
            <person name="Haas B."/>
            <person name="Borodovsky M."/>
            <person name="Guigo R."/>
            <person name="Alvarado L."/>
            <person name="Berlin A."/>
            <person name="Borenstein D."/>
            <person name="Chen Z."/>
            <person name="Engels R."/>
            <person name="Freedman E."/>
            <person name="Gellesch M."/>
            <person name="Goldberg J."/>
            <person name="Griggs A."/>
            <person name="Gujja S."/>
            <person name="Heiman D."/>
            <person name="Hepburn T."/>
            <person name="Howarth C."/>
            <person name="Jen D."/>
            <person name="Larson L."/>
            <person name="Lewis B."/>
            <person name="Mehta T."/>
            <person name="Park D."/>
            <person name="Pearson M."/>
            <person name="Roberts A."/>
            <person name="Saif S."/>
            <person name="Shenoy N."/>
            <person name="Sisk P."/>
            <person name="Stolte C."/>
            <person name="Sykes S."/>
            <person name="Walk T."/>
            <person name="White J."/>
            <person name="Yandava C."/>
            <person name="Burger G."/>
            <person name="Gray M.W."/>
            <person name="Holland P.W.H."/>
            <person name="King N."/>
            <person name="Lang F.B.F."/>
            <person name="Roger A.J."/>
            <person name="Ruiz-Trillo I."/>
            <person name="Lander E."/>
            <person name="Nusbaum C."/>
        </authorList>
    </citation>
    <scope>NUCLEOTIDE SEQUENCE [LARGE SCALE GENOMIC DNA]</scope>
    <source>
        <strain evidence="11">ATCC 38327</strain>
    </source>
</reference>
<dbReference type="Pfam" id="PF00096">
    <property type="entry name" value="zf-C2H2"/>
    <property type="match status" value="2"/>
</dbReference>
<evidence type="ECO:0000256" key="7">
    <source>
        <dbReference type="PROSITE-ProRule" id="PRU00042"/>
    </source>
</evidence>
<keyword evidence="5" id="KW-0862">Zinc</keyword>
<evidence type="ECO:0000256" key="3">
    <source>
        <dbReference type="ARBA" id="ARBA00022737"/>
    </source>
</evidence>
<feature type="compositionally biased region" description="Basic residues" evidence="8">
    <location>
        <begin position="623"/>
        <end position="644"/>
    </location>
</feature>
<feature type="region of interest" description="Disordered" evidence="8">
    <location>
        <begin position="623"/>
        <end position="654"/>
    </location>
</feature>
<dbReference type="GO" id="GO:0005667">
    <property type="term" value="C:transcription regulator complex"/>
    <property type="evidence" value="ECO:0007669"/>
    <property type="project" value="TreeGrafter"/>
</dbReference>
<dbReference type="GO" id="GO:0000785">
    <property type="term" value="C:chromatin"/>
    <property type="evidence" value="ECO:0007669"/>
    <property type="project" value="TreeGrafter"/>
</dbReference>
<feature type="region of interest" description="Disordered" evidence="8">
    <location>
        <begin position="343"/>
        <end position="437"/>
    </location>
</feature>
<feature type="domain" description="C2H2-type" evidence="9">
    <location>
        <begin position="442"/>
        <end position="469"/>
    </location>
</feature>
<evidence type="ECO:0000256" key="4">
    <source>
        <dbReference type="ARBA" id="ARBA00022771"/>
    </source>
</evidence>
<feature type="compositionally biased region" description="Low complexity" evidence="8">
    <location>
        <begin position="309"/>
        <end position="322"/>
    </location>
</feature>
<keyword evidence="11" id="KW-1185">Reference proteome</keyword>
<dbReference type="Gene3D" id="3.30.160.60">
    <property type="entry name" value="Classic Zinc Finger"/>
    <property type="match status" value="2"/>
</dbReference>
<dbReference type="SMART" id="SM00355">
    <property type="entry name" value="ZnF_C2H2"/>
    <property type="match status" value="2"/>
</dbReference>
<accession>A0A0L0SL99</accession>
<feature type="domain" description="C2H2-type" evidence="9">
    <location>
        <begin position="470"/>
        <end position="499"/>
    </location>
</feature>
<proteinExistence type="predicted"/>
<dbReference type="VEuPathDB" id="FungiDB:AMAG_18969"/>
<evidence type="ECO:0000256" key="2">
    <source>
        <dbReference type="ARBA" id="ARBA00022723"/>
    </source>
</evidence>
<evidence type="ECO:0000313" key="10">
    <source>
        <dbReference type="EMBL" id="KNE63208.1"/>
    </source>
</evidence>
<dbReference type="FunFam" id="3.30.160.60:FF:000145">
    <property type="entry name" value="Zinc finger protein 574"/>
    <property type="match status" value="1"/>
</dbReference>
<dbReference type="PANTHER" id="PTHR14003:SF19">
    <property type="entry name" value="YY2 TRANSCRIPTION FACTOR"/>
    <property type="match status" value="1"/>
</dbReference>
<dbReference type="EMBL" id="GG745341">
    <property type="protein sequence ID" value="KNE63208.1"/>
    <property type="molecule type" value="Genomic_DNA"/>
</dbReference>
<feature type="region of interest" description="Disordered" evidence="8">
    <location>
        <begin position="305"/>
        <end position="325"/>
    </location>
</feature>
<reference evidence="10 11" key="1">
    <citation type="submission" date="2009-11" db="EMBL/GenBank/DDBJ databases">
        <title>Annotation of Allomyces macrogynus ATCC 38327.</title>
        <authorList>
            <consortium name="The Broad Institute Genome Sequencing Platform"/>
            <person name="Russ C."/>
            <person name="Cuomo C."/>
            <person name="Burger G."/>
            <person name="Gray M.W."/>
            <person name="Holland P.W.H."/>
            <person name="King N."/>
            <person name="Lang F.B.F."/>
            <person name="Roger A.J."/>
            <person name="Ruiz-Trillo I."/>
            <person name="Young S.K."/>
            <person name="Zeng Q."/>
            <person name="Gargeya S."/>
            <person name="Fitzgerald M."/>
            <person name="Haas B."/>
            <person name="Abouelleil A."/>
            <person name="Alvarado L."/>
            <person name="Arachchi H.M."/>
            <person name="Berlin A."/>
            <person name="Chapman S.B."/>
            <person name="Gearin G."/>
            <person name="Goldberg J."/>
            <person name="Griggs A."/>
            <person name="Gujja S."/>
            <person name="Hansen M."/>
            <person name="Heiman D."/>
            <person name="Howarth C."/>
            <person name="Larimer J."/>
            <person name="Lui A."/>
            <person name="MacDonald P.J.P."/>
            <person name="McCowen C."/>
            <person name="Montmayeur A."/>
            <person name="Murphy C."/>
            <person name="Neiman D."/>
            <person name="Pearson M."/>
            <person name="Priest M."/>
            <person name="Roberts A."/>
            <person name="Saif S."/>
            <person name="Shea T."/>
            <person name="Sisk P."/>
            <person name="Stolte C."/>
            <person name="Sykes S."/>
            <person name="Wortman J."/>
            <person name="Nusbaum C."/>
            <person name="Birren B."/>
        </authorList>
    </citation>
    <scope>NUCLEOTIDE SEQUENCE [LARGE SCALE GENOMIC DNA]</scope>
    <source>
        <strain evidence="10 11">ATCC 38327</strain>
    </source>
</reference>
<evidence type="ECO:0000256" key="1">
    <source>
        <dbReference type="ARBA" id="ARBA00004123"/>
    </source>
</evidence>
<dbReference type="FunFam" id="3.30.160.60:FF:000624">
    <property type="entry name" value="zinc finger protein 697"/>
    <property type="match status" value="1"/>
</dbReference>
<evidence type="ECO:0000256" key="6">
    <source>
        <dbReference type="ARBA" id="ARBA00023242"/>
    </source>
</evidence>
<dbReference type="OrthoDB" id="6365676at2759"/>
<dbReference type="PANTHER" id="PTHR14003">
    <property type="entry name" value="TRANSCRIPTIONAL REPRESSOR PROTEIN YY"/>
    <property type="match status" value="1"/>
</dbReference>
<evidence type="ECO:0000313" key="11">
    <source>
        <dbReference type="Proteomes" id="UP000054350"/>
    </source>
</evidence>
<dbReference type="SUPFAM" id="SSF57667">
    <property type="entry name" value="beta-beta-alpha zinc fingers"/>
    <property type="match status" value="1"/>
</dbReference>
<dbReference type="PROSITE" id="PS00028">
    <property type="entry name" value="ZINC_FINGER_C2H2_1"/>
    <property type="match status" value="2"/>
</dbReference>
<dbReference type="eggNOG" id="KOG1721">
    <property type="taxonomic scope" value="Eukaryota"/>
</dbReference>
<dbReference type="GO" id="GO:0000978">
    <property type="term" value="F:RNA polymerase II cis-regulatory region sequence-specific DNA binding"/>
    <property type="evidence" value="ECO:0007669"/>
    <property type="project" value="TreeGrafter"/>
</dbReference>
<name>A0A0L0SL99_ALLM3</name>
<dbReference type="InterPro" id="IPR013087">
    <property type="entry name" value="Znf_C2H2_type"/>
</dbReference>
<keyword evidence="4 7" id="KW-0863">Zinc-finger</keyword>
<evidence type="ECO:0000256" key="5">
    <source>
        <dbReference type="ARBA" id="ARBA00022833"/>
    </source>
</evidence>
<dbReference type="AlphaFoldDB" id="A0A0L0SL99"/>
<keyword evidence="2" id="KW-0479">Metal-binding</keyword>
<sequence>MSLPAACSSPPAATTAAASAVAARSPITTSATVGAICAATRSSSTDSHDHLDGVDATAAASYLLAATSHAAASHDVAAYNGTGTRHASSRSPTKSPVSIGHLNVHDATASFFGNGAISTTTTTTTTTTTIATTATTAVCAARNGDLVLPTTRPLATRPHATTGHLATATADNDAAGTALYAVAAATAATGTSWPAGMQALLDRTDLAIPVSLPARHHHEPLPHTHSLGSAACIPASSYAAHFAEASAAMLAPSSRSPSPTTAHSAGVLAQFALTMAAAAAASSSASMSPPPIFSVGPTASMPLAGGGSRSLSSSLSTLSSGSVPDGAQPSFLAGLTPLAHPRMPAVIGDGGSGKRAIPEDAEDQPFAKRLRSSRRADSQVMEGNEDDGEGGTDPDDEGDDHDNEPEHDEEGDGEDAAAPPVPPQKPPTEGRRKRVRSSERRFICQHCQQSFKRSEHLKRHLRVHTGERPFACPVPGCAKTFSRTDNLAQHMKIHAKHAAARTAESQAAAVMAAAAAAVPPHHLHHHHLPPALAVAVPVHMSHAAAAAAHAQYAHAANAYAVASAPYMAMAPPHHHPHHTMRGPPCSPSSRSGVVRTACDALCGQMTRRRPTLSWRRSPGLHARRQYCRQRTHSSRRLATRRRAPRGWSSAGCPC</sequence>
<dbReference type="GO" id="GO:0031519">
    <property type="term" value="C:PcG protein complex"/>
    <property type="evidence" value="ECO:0007669"/>
    <property type="project" value="TreeGrafter"/>
</dbReference>
<keyword evidence="6" id="KW-0539">Nucleus</keyword>
<dbReference type="STRING" id="578462.A0A0L0SL99"/>
<gene>
    <name evidence="10" type="ORF">AMAG_18969</name>
</gene>